<dbReference type="Gene3D" id="3.30.70.270">
    <property type="match status" value="1"/>
</dbReference>
<dbReference type="SUPFAM" id="SSF56672">
    <property type="entry name" value="DNA/RNA polymerases"/>
    <property type="match status" value="1"/>
</dbReference>
<comment type="caution">
    <text evidence="1">The sequence shown here is derived from an EMBL/GenBank/DDBJ whole genome shotgun (WGS) entry which is preliminary data.</text>
</comment>
<gene>
    <name evidence="1" type="ORF">BSL78_10547</name>
</gene>
<protein>
    <submittedName>
        <fullName evidence="1">Retrovirus-related Pol polyprotein from transposon</fullName>
    </submittedName>
</protein>
<evidence type="ECO:0000313" key="1">
    <source>
        <dbReference type="EMBL" id="PIK52557.1"/>
    </source>
</evidence>
<dbReference type="InterPro" id="IPR043128">
    <property type="entry name" value="Rev_trsase/Diguanyl_cyclase"/>
</dbReference>
<proteinExistence type="predicted"/>
<dbReference type="AlphaFoldDB" id="A0A2G8KX17"/>
<dbReference type="OrthoDB" id="3364103at2759"/>
<dbReference type="EMBL" id="MRZV01000324">
    <property type="protein sequence ID" value="PIK52557.1"/>
    <property type="molecule type" value="Genomic_DNA"/>
</dbReference>
<keyword evidence="2" id="KW-1185">Reference proteome</keyword>
<sequence>MRELFKQSVTYFGHVVSKRGVGTDPEKVEAIKEWPLPQNLTEDKSFRGCSGYYRRFVKLHYRCSNLLKRNTSLIGIRTARQLVPDLRQR</sequence>
<dbReference type="Proteomes" id="UP000230750">
    <property type="component" value="Unassembled WGS sequence"/>
</dbReference>
<dbReference type="PANTHER" id="PTHR33064:SF37">
    <property type="entry name" value="RIBONUCLEASE H"/>
    <property type="match status" value="1"/>
</dbReference>
<accession>A0A2G8KX17</accession>
<dbReference type="InterPro" id="IPR043502">
    <property type="entry name" value="DNA/RNA_pol_sf"/>
</dbReference>
<name>A0A2G8KX17_STIJA</name>
<reference evidence="1 2" key="1">
    <citation type="journal article" date="2017" name="PLoS Biol.">
        <title>The sea cucumber genome provides insights into morphological evolution and visceral regeneration.</title>
        <authorList>
            <person name="Zhang X."/>
            <person name="Sun L."/>
            <person name="Yuan J."/>
            <person name="Sun Y."/>
            <person name="Gao Y."/>
            <person name="Zhang L."/>
            <person name="Li S."/>
            <person name="Dai H."/>
            <person name="Hamel J.F."/>
            <person name="Liu C."/>
            <person name="Yu Y."/>
            <person name="Liu S."/>
            <person name="Lin W."/>
            <person name="Guo K."/>
            <person name="Jin S."/>
            <person name="Xu P."/>
            <person name="Storey K.B."/>
            <person name="Huan P."/>
            <person name="Zhang T."/>
            <person name="Zhou Y."/>
            <person name="Zhang J."/>
            <person name="Lin C."/>
            <person name="Li X."/>
            <person name="Xing L."/>
            <person name="Huo D."/>
            <person name="Sun M."/>
            <person name="Wang L."/>
            <person name="Mercier A."/>
            <person name="Li F."/>
            <person name="Yang H."/>
            <person name="Xiang J."/>
        </authorList>
    </citation>
    <scope>NUCLEOTIDE SEQUENCE [LARGE SCALE GENOMIC DNA]</scope>
    <source>
        <strain evidence="1">Shaxun</strain>
        <tissue evidence="1">Muscle</tissue>
    </source>
</reference>
<dbReference type="PANTHER" id="PTHR33064">
    <property type="entry name" value="POL PROTEIN"/>
    <property type="match status" value="1"/>
</dbReference>
<organism evidence="1 2">
    <name type="scientific">Stichopus japonicus</name>
    <name type="common">Sea cucumber</name>
    <dbReference type="NCBI Taxonomy" id="307972"/>
    <lineage>
        <taxon>Eukaryota</taxon>
        <taxon>Metazoa</taxon>
        <taxon>Echinodermata</taxon>
        <taxon>Eleutherozoa</taxon>
        <taxon>Echinozoa</taxon>
        <taxon>Holothuroidea</taxon>
        <taxon>Aspidochirotacea</taxon>
        <taxon>Aspidochirotida</taxon>
        <taxon>Stichopodidae</taxon>
        <taxon>Apostichopus</taxon>
    </lineage>
</organism>
<evidence type="ECO:0000313" key="2">
    <source>
        <dbReference type="Proteomes" id="UP000230750"/>
    </source>
</evidence>
<dbReference type="InterPro" id="IPR051320">
    <property type="entry name" value="Viral_Replic_Matur_Polypro"/>
</dbReference>